<comment type="caution">
    <text evidence="3">The sequence shown here is derived from an EMBL/GenBank/DDBJ whole genome shotgun (WGS) entry which is preliminary data.</text>
</comment>
<keyword evidence="1" id="KW-0175">Coiled coil</keyword>
<dbReference type="Proteomes" id="UP000692954">
    <property type="component" value="Unassembled WGS sequence"/>
</dbReference>
<proteinExistence type="predicted"/>
<dbReference type="EMBL" id="CAJJDN010000107">
    <property type="protein sequence ID" value="CAD8114934.1"/>
    <property type="molecule type" value="Genomic_DNA"/>
</dbReference>
<gene>
    <name evidence="3" type="ORF">PSON_ATCC_30995.1.T1070057</name>
</gene>
<feature type="compositionally biased region" description="Low complexity" evidence="2">
    <location>
        <begin position="474"/>
        <end position="486"/>
    </location>
</feature>
<accession>A0A8S1QI77</accession>
<organism evidence="3 4">
    <name type="scientific">Paramecium sonneborni</name>
    <dbReference type="NCBI Taxonomy" id="65129"/>
    <lineage>
        <taxon>Eukaryota</taxon>
        <taxon>Sar</taxon>
        <taxon>Alveolata</taxon>
        <taxon>Ciliophora</taxon>
        <taxon>Intramacronucleata</taxon>
        <taxon>Oligohymenophorea</taxon>
        <taxon>Peniculida</taxon>
        <taxon>Parameciidae</taxon>
        <taxon>Paramecium</taxon>
    </lineage>
</organism>
<evidence type="ECO:0000313" key="3">
    <source>
        <dbReference type="EMBL" id="CAD8114934.1"/>
    </source>
</evidence>
<evidence type="ECO:0000313" key="4">
    <source>
        <dbReference type="Proteomes" id="UP000692954"/>
    </source>
</evidence>
<evidence type="ECO:0000256" key="2">
    <source>
        <dbReference type="SAM" id="MobiDB-lite"/>
    </source>
</evidence>
<feature type="coiled-coil region" evidence="1">
    <location>
        <begin position="74"/>
        <end position="123"/>
    </location>
</feature>
<protein>
    <submittedName>
        <fullName evidence="3">Uncharacterized protein</fullName>
    </submittedName>
</protein>
<feature type="coiled-coil region" evidence="1">
    <location>
        <begin position="242"/>
        <end position="298"/>
    </location>
</feature>
<feature type="region of interest" description="Disordered" evidence="2">
    <location>
        <begin position="456"/>
        <end position="486"/>
    </location>
</feature>
<evidence type="ECO:0000256" key="1">
    <source>
        <dbReference type="SAM" id="Coils"/>
    </source>
</evidence>
<reference evidence="3" key="1">
    <citation type="submission" date="2021-01" db="EMBL/GenBank/DDBJ databases">
        <authorList>
            <consortium name="Genoscope - CEA"/>
            <person name="William W."/>
        </authorList>
    </citation>
    <scope>NUCLEOTIDE SEQUENCE</scope>
</reference>
<feature type="compositionally biased region" description="Polar residues" evidence="2">
    <location>
        <begin position="577"/>
        <end position="588"/>
    </location>
</feature>
<feature type="region of interest" description="Disordered" evidence="2">
    <location>
        <begin position="560"/>
        <end position="588"/>
    </location>
</feature>
<dbReference type="OrthoDB" id="305184at2759"/>
<keyword evidence="4" id="KW-1185">Reference proteome</keyword>
<name>A0A8S1QI77_9CILI</name>
<dbReference type="AlphaFoldDB" id="A0A8S1QI77"/>
<sequence length="588" mass="70115">MTQTINTDLMLRMSTLNQEFNLLATNTNLFMRTIKDELLQQQQDNQASRQICDLNTQSVSELRWHLDQQVGNLYKKYEEQVNDKIKEFESIQKQKEISEQNRIKELEQRFNQYDEIIKELDKKWESKSNDRYIASIIQKNLLTNQNIGQFIVDKVLKLTDEHVQNKINELQKLIDERITNQFLQISNYQIQIRKCESKFEELQNQLHIQKEFQMDFQKSQQQKLKVLSHQNSLFKEVIQQQVHNLIEQLESNKTNIKDLNEQMTKQLEQVSIGKIDNNEQLMQIIIQEQHKIRELELKYDLIFQNENENKLKLEQMQQDYSQQNQTALNQINTMDSEMKNINFAINGIYEKMNTITLNPQTAQEPKQLEKPQDKFKPLLISQKIQKQFSLKEQIAQIEILFRHVQLLFSHICKTYKNEQKIELQKQKLKSELTRNNSNEQIHSDIDHPQYVFQQYMQQQKQEQSQKPESLKIEQPQPQQQTLNPQNQLKINIQPVYQGHDDYFGDTRLYFHTALKPLYIQGKQHAIDIRPQVEMQQLSAKVKQMANLFCDSDLRQQLFENSQSFRPGSGKKRLPKINSKSFNISNDDQ</sequence>